<accession>A0A378W1L7</accession>
<reference evidence="2" key="1">
    <citation type="submission" date="2018-06" db="EMBL/GenBank/DDBJ databases">
        <authorList>
            <consortium name="Pathogen Informatics"/>
            <person name="Doyle S."/>
        </authorList>
    </citation>
    <scope>NUCLEOTIDE SEQUENCE [LARGE SCALE GENOMIC DNA]</scope>
    <source>
        <strain evidence="2">NCTC11421</strain>
    </source>
</reference>
<gene>
    <name evidence="2" type="ORF">NCTC11421_02371</name>
</gene>
<evidence type="ECO:0000313" key="2">
    <source>
        <dbReference type="EMBL" id="SUA24374.1"/>
    </source>
</evidence>
<feature type="region of interest" description="Disordered" evidence="1">
    <location>
        <begin position="14"/>
        <end position="35"/>
    </location>
</feature>
<organism evidence="2">
    <name type="scientific">Neisseria gonorrhoeae</name>
    <dbReference type="NCBI Taxonomy" id="485"/>
    <lineage>
        <taxon>Bacteria</taxon>
        <taxon>Pseudomonadati</taxon>
        <taxon>Pseudomonadota</taxon>
        <taxon>Betaproteobacteria</taxon>
        <taxon>Neisseriales</taxon>
        <taxon>Neisseriaceae</taxon>
        <taxon>Neisseria</taxon>
    </lineage>
</organism>
<evidence type="ECO:0000256" key="1">
    <source>
        <dbReference type="SAM" id="MobiDB-lite"/>
    </source>
</evidence>
<protein>
    <submittedName>
        <fullName evidence="2">Uncharacterized protein</fullName>
    </submittedName>
</protein>
<dbReference type="EMBL" id="UGRI01000001">
    <property type="protein sequence ID" value="SUA24374.1"/>
    <property type="molecule type" value="Genomic_DNA"/>
</dbReference>
<name>A0A378W1L7_NEIGO</name>
<sequence length="92" mass="10294">MKISMSNHKICSDLKQNVIKPNSKNTTRPPAYGQSPVRRHTLQMAVFQQNNANTQKYGTKMSIRTLKRLPSSLLLGLCLSLPSAHLLPTTTF</sequence>
<dbReference type="AlphaFoldDB" id="A0A378W1L7"/>
<proteinExistence type="predicted"/>
<feature type="compositionally biased region" description="Polar residues" evidence="1">
    <location>
        <begin position="19"/>
        <end position="28"/>
    </location>
</feature>